<dbReference type="Pfam" id="PF01074">
    <property type="entry name" value="Glyco_hydro_38N"/>
    <property type="match status" value="1"/>
</dbReference>
<evidence type="ECO:0000259" key="11">
    <source>
        <dbReference type="SMART" id="SM00872"/>
    </source>
</evidence>
<keyword evidence="7" id="KW-1015">Disulfide bond</keyword>
<comment type="catalytic activity">
    <reaction evidence="1">
        <text>Hydrolysis of terminal, non-reducing alpha-D-mannose residues in alpha-D-mannosides.</text>
        <dbReference type="EC" id="3.2.1.24"/>
    </reaction>
</comment>
<comment type="cofactor">
    <cofactor evidence="9">
        <name>Zn(2+)</name>
        <dbReference type="ChEBI" id="CHEBI:29105"/>
    </cofactor>
    <text evidence="9">Binds 1 zinc ion per subunit.</text>
</comment>
<dbReference type="Gene3D" id="3.20.110.10">
    <property type="entry name" value="Glycoside hydrolase 38, N terminal domain"/>
    <property type="match status" value="1"/>
</dbReference>
<dbReference type="Gene3D" id="1.20.1270.50">
    <property type="entry name" value="Glycoside hydrolase family 38, central domain"/>
    <property type="match status" value="2"/>
</dbReference>
<gene>
    <name evidence="12" type="ORF">NAES01612_LOCUS12284</name>
</gene>
<dbReference type="InterPro" id="IPR013780">
    <property type="entry name" value="Glyco_hydro_b"/>
</dbReference>
<dbReference type="EC" id="3.2.1.-" evidence="9"/>
<keyword evidence="5 9" id="KW-0378">Hydrolase</keyword>
<dbReference type="AlphaFoldDB" id="A0A7S4KW98"/>
<dbReference type="InterPro" id="IPR011682">
    <property type="entry name" value="Glyco_hydro_38_C"/>
</dbReference>
<evidence type="ECO:0000256" key="6">
    <source>
        <dbReference type="ARBA" id="ARBA00022833"/>
    </source>
</evidence>
<evidence type="ECO:0000256" key="2">
    <source>
        <dbReference type="ARBA" id="ARBA00009792"/>
    </source>
</evidence>
<keyword evidence="8 9" id="KW-0326">Glycosidase</keyword>
<dbReference type="EMBL" id="HBKR01018692">
    <property type="protein sequence ID" value="CAE2307444.1"/>
    <property type="molecule type" value="Transcribed_RNA"/>
</dbReference>
<dbReference type="Gene3D" id="2.60.40.1180">
    <property type="entry name" value="Golgi alpha-mannosidase II"/>
    <property type="match status" value="1"/>
</dbReference>
<dbReference type="Pfam" id="PF09261">
    <property type="entry name" value="Alpha-mann_mid"/>
    <property type="match status" value="1"/>
</dbReference>
<evidence type="ECO:0000256" key="5">
    <source>
        <dbReference type="ARBA" id="ARBA00022801"/>
    </source>
</evidence>
<keyword evidence="6 9" id="KW-0862">Zinc</keyword>
<dbReference type="Gene3D" id="2.70.98.30">
    <property type="entry name" value="Golgi alpha-mannosidase II, domain 4"/>
    <property type="match status" value="1"/>
</dbReference>
<dbReference type="InterPro" id="IPR037094">
    <property type="entry name" value="Glyco_hydro_38_cen_sf"/>
</dbReference>
<dbReference type="Gene3D" id="2.60.40.1360">
    <property type="match status" value="1"/>
</dbReference>
<dbReference type="GO" id="GO:0030246">
    <property type="term" value="F:carbohydrate binding"/>
    <property type="evidence" value="ECO:0007669"/>
    <property type="project" value="InterPro"/>
</dbReference>
<comment type="similarity">
    <text evidence="2 9">Belongs to the glycosyl hydrolase 38 family.</text>
</comment>
<evidence type="ECO:0000256" key="9">
    <source>
        <dbReference type="RuleBase" id="RU361199"/>
    </source>
</evidence>
<dbReference type="InterPro" id="IPR000602">
    <property type="entry name" value="Glyco_hydro_38_N"/>
</dbReference>
<feature type="domain" description="Glycoside hydrolase family 38 central" evidence="11">
    <location>
        <begin position="259"/>
        <end position="353"/>
    </location>
</feature>
<sequence>MAFFVRWYREQTNEVKAEVQQLVHDGRLDFMNGGWCMHDEANVHYMGMIDQTTLGHQHIAGMFGEDYLPRVGWQIDPFGHSATQGSYMTWGFGFDGLVVGRIDYQDRAIRTNESRMETIWQPLKSIDQQIFLSCDLGGNYQPPEGLCFDQFCSDPPVQDDPRLEDYNVQERVDLFVQRAQENANATLGNQILFKMGSDFQYENANEWYKNLDKLIRYVNEDGRVQAFYSTPKDYIESKLSGIWPLKTDDFFPYADQSEAYWTGYFTSRPALKGMVRHSSSTLQAAKQLLFWTSKNDDSSVLKKRARSHFGKPKDTQTTPELVTLEEAVAVAQHHDAVAGTEKQHVASDYAVRLAKGLSQAEVLMSDALSSLLGDTSLSFTQCQYLNVSVCEGSSSQDGFMITLYNPSSAERIESIERVPVNGPNFEIFNSDGDKIPSTVIPTFQTTAVQHANNSLSHNLFFEANMQAMGWNTYFVMPSSSAKPARKGDGSILENDHLVVYFRHGEVERILNKKTHITTPFESDFEWYESFNQTDPNSNDTQNSGAYIFRPAQNFSHPISASSTPANHYESTVVSEIQKEVQPWIYRTYRLGRTSPYLEVEYTIGPIPIDDSLGKEIITKYKTDIQSKDTFYTDSNGREMQQRILNYRPTWNVSLAQPVAGNYYPINAAAYIKDDAAQLSMVNDRSQGGTSLENGQFEFMLHRRVLNDDSRGVGEPLNETEAITPYPNPVRIGYGLNVTTTHRISLESSSPNLKGNGNDVMREMMSNAFHKTQYYFSPLPASPFDWAKTRDTKGTRLGAPVPSSVQIETLQTLPTRVEQLQQPQQQRHPLKERESRREREKKDQAQAPPVILRLGHKFAVGESPSAVPVSVDINSIFAPYLEVTSVKEKNLAGMPLRAISDWQTTGQPDPLYPSSSSSLASNNTITINPMEILTYIVEFD</sequence>
<feature type="compositionally biased region" description="Basic and acidic residues" evidence="10">
    <location>
        <begin position="828"/>
        <end position="843"/>
    </location>
</feature>
<dbReference type="InterPro" id="IPR011330">
    <property type="entry name" value="Glyco_hydro/deAcase_b/a-brl"/>
</dbReference>
<dbReference type="GO" id="GO:0006013">
    <property type="term" value="P:mannose metabolic process"/>
    <property type="evidence" value="ECO:0007669"/>
    <property type="project" value="InterPro"/>
</dbReference>
<evidence type="ECO:0000256" key="4">
    <source>
        <dbReference type="ARBA" id="ARBA00022723"/>
    </source>
</evidence>
<evidence type="ECO:0000256" key="8">
    <source>
        <dbReference type="ARBA" id="ARBA00023295"/>
    </source>
</evidence>
<organism evidence="12">
    <name type="scientific">Paramoeba aestuarina</name>
    <dbReference type="NCBI Taxonomy" id="180227"/>
    <lineage>
        <taxon>Eukaryota</taxon>
        <taxon>Amoebozoa</taxon>
        <taxon>Discosea</taxon>
        <taxon>Flabellinia</taxon>
        <taxon>Dactylopodida</taxon>
        <taxon>Paramoebidae</taxon>
        <taxon>Paramoeba</taxon>
    </lineage>
</organism>
<dbReference type="InterPro" id="IPR015341">
    <property type="entry name" value="Glyco_hydro_38_cen"/>
</dbReference>
<dbReference type="FunFam" id="1.20.1270.50:FF:000002">
    <property type="entry name" value="Alpha-mannosidase"/>
    <property type="match status" value="1"/>
</dbReference>
<protein>
    <recommendedName>
        <fullName evidence="3 9">Alpha-mannosidase</fullName>
        <ecNumber evidence="9">3.2.1.-</ecNumber>
    </recommendedName>
</protein>
<dbReference type="SUPFAM" id="SSF74650">
    <property type="entry name" value="Galactose mutarotase-like"/>
    <property type="match status" value="1"/>
</dbReference>
<dbReference type="GO" id="GO:0046872">
    <property type="term" value="F:metal ion binding"/>
    <property type="evidence" value="ECO:0007669"/>
    <property type="project" value="UniProtKB-KW"/>
</dbReference>
<evidence type="ECO:0000256" key="10">
    <source>
        <dbReference type="SAM" id="MobiDB-lite"/>
    </source>
</evidence>
<evidence type="ECO:0000256" key="7">
    <source>
        <dbReference type="ARBA" id="ARBA00023157"/>
    </source>
</evidence>
<feature type="region of interest" description="Disordered" evidence="10">
    <location>
        <begin position="816"/>
        <end position="847"/>
    </location>
</feature>
<dbReference type="InterPro" id="IPR027291">
    <property type="entry name" value="Glyco_hydro_38_N_sf"/>
</dbReference>
<dbReference type="InterPro" id="IPR050843">
    <property type="entry name" value="Glycosyl_Hydrlase_38"/>
</dbReference>
<dbReference type="Pfam" id="PF07748">
    <property type="entry name" value="Glyco_hydro_38C"/>
    <property type="match status" value="1"/>
</dbReference>
<reference evidence="12" key="1">
    <citation type="submission" date="2021-01" db="EMBL/GenBank/DDBJ databases">
        <authorList>
            <person name="Corre E."/>
            <person name="Pelletier E."/>
            <person name="Niang G."/>
            <person name="Scheremetjew M."/>
            <person name="Finn R."/>
            <person name="Kale V."/>
            <person name="Holt S."/>
            <person name="Cochrane G."/>
            <person name="Meng A."/>
            <person name="Brown T."/>
            <person name="Cohen L."/>
        </authorList>
    </citation>
    <scope>NUCLEOTIDE SEQUENCE</scope>
    <source>
        <strain evidence="12">SoJaBio B1-5/56/2</strain>
    </source>
</reference>
<dbReference type="SUPFAM" id="SSF88688">
    <property type="entry name" value="Families 57/38 glycoside transferase middle domain"/>
    <property type="match status" value="1"/>
</dbReference>
<dbReference type="PANTHER" id="PTHR11607:SF3">
    <property type="entry name" value="LYSOSOMAL ALPHA-MANNOSIDASE"/>
    <property type="match status" value="1"/>
</dbReference>
<keyword evidence="4 9" id="KW-0479">Metal-binding</keyword>
<proteinExistence type="inferred from homology"/>
<accession>A0A7S4KW98</accession>
<dbReference type="InterPro" id="IPR011013">
    <property type="entry name" value="Gal_mutarotase_sf_dom"/>
</dbReference>
<dbReference type="SMART" id="SM00872">
    <property type="entry name" value="Alpha-mann_mid"/>
    <property type="match status" value="1"/>
</dbReference>
<dbReference type="InterPro" id="IPR028995">
    <property type="entry name" value="Glyco_hydro_57/38_cen_sf"/>
</dbReference>
<dbReference type="SUPFAM" id="SSF88713">
    <property type="entry name" value="Glycoside hydrolase/deacetylase"/>
    <property type="match status" value="1"/>
</dbReference>
<evidence type="ECO:0000313" key="12">
    <source>
        <dbReference type="EMBL" id="CAE2307444.1"/>
    </source>
</evidence>
<dbReference type="FunFam" id="1.20.1270.50:FF:000003">
    <property type="entry name" value="Alpha-mannosidase"/>
    <property type="match status" value="1"/>
</dbReference>
<dbReference type="PANTHER" id="PTHR11607">
    <property type="entry name" value="ALPHA-MANNOSIDASE"/>
    <property type="match status" value="1"/>
</dbReference>
<dbReference type="GO" id="GO:0004559">
    <property type="term" value="F:alpha-mannosidase activity"/>
    <property type="evidence" value="ECO:0007669"/>
    <property type="project" value="UniProtKB-EC"/>
</dbReference>
<evidence type="ECO:0000256" key="3">
    <source>
        <dbReference type="ARBA" id="ARBA00012752"/>
    </source>
</evidence>
<name>A0A7S4KW98_9EUKA</name>
<evidence type="ECO:0000256" key="1">
    <source>
        <dbReference type="ARBA" id="ARBA00000365"/>
    </source>
</evidence>